<dbReference type="SUPFAM" id="SSF52540">
    <property type="entry name" value="P-loop containing nucleoside triphosphate hydrolases"/>
    <property type="match status" value="1"/>
</dbReference>
<dbReference type="GO" id="GO:0007165">
    <property type="term" value="P:signal transduction"/>
    <property type="evidence" value="ECO:0007669"/>
    <property type="project" value="InterPro"/>
</dbReference>
<dbReference type="Proteomes" id="UP001457282">
    <property type="component" value="Unassembled WGS sequence"/>
</dbReference>
<dbReference type="InterPro" id="IPR001611">
    <property type="entry name" value="Leu-rich_rpt"/>
</dbReference>
<dbReference type="Pfam" id="PF01582">
    <property type="entry name" value="TIR"/>
    <property type="match status" value="1"/>
</dbReference>
<evidence type="ECO:0000256" key="3">
    <source>
        <dbReference type="ARBA" id="ARBA00022737"/>
    </source>
</evidence>
<dbReference type="Pfam" id="PF00931">
    <property type="entry name" value="NB-ARC"/>
    <property type="match status" value="1"/>
</dbReference>
<dbReference type="GO" id="GO:0043531">
    <property type="term" value="F:ADP binding"/>
    <property type="evidence" value="ECO:0007669"/>
    <property type="project" value="InterPro"/>
</dbReference>
<dbReference type="InterPro" id="IPR003591">
    <property type="entry name" value="Leu-rich_rpt_typical-subtyp"/>
</dbReference>
<evidence type="ECO:0000256" key="7">
    <source>
        <dbReference type="ARBA" id="ARBA00047304"/>
    </source>
</evidence>
<evidence type="ECO:0000256" key="4">
    <source>
        <dbReference type="ARBA" id="ARBA00022801"/>
    </source>
</evidence>
<dbReference type="Gene3D" id="3.40.50.300">
    <property type="entry name" value="P-loop containing nucleotide triphosphate hydrolases"/>
    <property type="match status" value="1"/>
</dbReference>
<evidence type="ECO:0000313" key="10">
    <source>
        <dbReference type="Proteomes" id="UP001457282"/>
    </source>
</evidence>
<dbReference type="PANTHER" id="PTHR11017:SF527">
    <property type="entry name" value="TMV RESISTANCE PROTEIN N-LIKE"/>
    <property type="match status" value="1"/>
</dbReference>
<dbReference type="InterPro" id="IPR045344">
    <property type="entry name" value="C-JID"/>
</dbReference>
<dbReference type="InterPro" id="IPR015590">
    <property type="entry name" value="Aldehyde_DH_dom"/>
</dbReference>
<dbReference type="SUPFAM" id="SSF53720">
    <property type="entry name" value="ALDH-like"/>
    <property type="match status" value="1"/>
</dbReference>
<dbReference type="Pfam" id="PF00560">
    <property type="entry name" value="LRR_1"/>
    <property type="match status" value="1"/>
</dbReference>
<dbReference type="InterPro" id="IPR016162">
    <property type="entry name" value="Ald_DH_N"/>
</dbReference>
<dbReference type="PROSITE" id="PS50104">
    <property type="entry name" value="TIR"/>
    <property type="match status" value="1"/>
</dbReference>
<dbReference type="EMBL" id="JBEDUW010000002">
    <property type="protein sequence ID" value="KAK9942562.1"/>
    <property type="molecule type" value="Genomic_DNA"/>
</dbReference>
<dbReference type="PRINTS" id="PR00364">
    <property type="entry name" value="DISEASERSIST"/>
</dbReference>
<evidence type="ECO:0000256" key="2">
    <source>
        <dbReference type="ARBA" id="ARBA00022614"/>
    </source>
</evidence>
<dbReference type="SMART" id="SM00369">
    <property type="entry name" value="LRR_TYP"/>
    <property type="match status" value="1"/>
</dbReference>
<accession>A0AAW1Y109</accession>
<dbReference type="InterPro" id="IPR016161">
    <property type="entry name" value="Ald_DH/histidinol_DH"/>
</dbReference>
<evidence type="ECO:0000313" key="9">
    <source>
        <dbReference type="EMBL" id="KAK9942562.1"/>
    </source>
</evidence>
<keyword evidence="3" id="KW-0677">Repeat</keyword>
<comment type="caution">
    <text evidence="9">The sequence shown here is derived from an EMBL/GenBank/DDBJ whole genome shotgun (WGS) entry which is preliminary data.</text>
</comment>
<dbReference type="InterPro" id="IPR027417">
    <property type="entry name" value="P-loop_NTPase"/>
</dbReference>
<dbReference type="InterPro" id="IPR042197">
    <property type="entry name" value="Apaf_helical"/>
</dbReference>
<keyword evidence="5" id="KW-0611">Plant defense</keyword>
<dbReference type="EC" id="3.2.2.6" evidence="1"/>
<dbReference type="GO" id="GO:0051707">
    <property type="term" value="P:response to other organism"/>
    <property type="evidence" value="ECO:0007669"/>
    <property type="project" value="UniProtKB-ARBA"/>
</dbReference>
<dbReference type="Pfam" id="PF00171">
    <property type="entry name" value="Aldedh"/>
    <property type="match status" value="1"/>
</dbReference>
<dbReference type="Pfam" id="PF23282">
    <property type="entry name" value="WHD_ROQ1"/>
    <property type="match status" value="1"/>
</dbReference>
<sequence>MASPSSTQLLSLPSSSSSSHKQWTYDVFLSFRGKDTRKSFADHLYTALTREGIFTFRDDEQLERGQPISSKLLQAIEGSRIALVVFSKNYASSTWCLDEIAMIVKCMKERGQIVLPIFYDVEPSEVRKQTGSFAEAFDAHEERFKDSLDKVQRWRTSLTQVANLSGFPLQDRHESDFIQEIIEKILSDWIRTLPTISKGLVGISSRVKEMMKLCSGIEKENDVDFIGIWGMSGIGKTTLALAFYDEISTQFQARSFLENVREAFKSREGIVALQENLLSDLQMKSQTKKRDVHSGISEIRHRLRHKKVFIVIDDVDSAEQLEALAGSRNWFGQGSRIIITTRDKQLLIAHGVDKIFKVMELKYAEALELFSWKVFKNDHPPEDYVELSQDFVDYVKGHPLAINILARLLCGISIIEWKSAFASLKKNPQGEIMSALRIGFDGLSDPDKQIFLDIACFFKGMYIDHVTKILESLGFNPVFSIGVLSRKSLVTLVGRKLWMHDLLQEMGWKIVRQECSKEPGKCSRLWQLDDVLDVLKYNQGTDAVEGMVLNLPPEVKVKLNSDAFSKMKKLRYLRISDVILPHGLNYISTELRVIEWPGYPSKLLPQNFPSSNLVQLNMCCSHIKHLWKGMKALDKLKFIELSDSESLIQTPDFTGAPNLESLIFEGCSKLFKVHPSISILKKLTLLNMRDCKSLKRLPCNISLESLETAIFSGCTQLKIFPEIVGDMKCLSELYLDGTAIKELPLSIKLLPGLSLLDLSDCKNLLRLPSAISSLMQLKTISLSGCSLLDEIPENIGSVECLEELNIRGTAIKQMPSSIVYLKNLKLLSYSDYKGMLSTSTGFLLPSSFLGLSSLMQLSLEYCNLLDGAIPNDLHHLSSLRYLNLNGNNFTSIHETICRLPKLRTLSVRNCKHLQLLQELPSCVTAIYADGCTSLKSDSDQYEVWPSVEGRLSINKGSRSRMCWMEISNTQFVSWLQSYHQNTLRTAHGITFVGPNIIPEWFNYQSINSSISVRLPELYTKSRPWIAYTLYADFVVLGDVEIGCDFKLMHKFDFFYNTKNGLHHKHTLSHELIVKDVQFTGSNGYWIYIPHLWFSQQLIDLNECSSIESHTRVDSTTVEVKMTGARLLYQQDFEGFVQAIKWNTSIVRIRKNMEEHSGGEIKSTLKEQGGEFTSTYSDSSRTHLSIYVEDQGRKIDSTISLRELLESLPLECNEGRWYAGVKYYFIKGKFTNPQTALMLEKIIQEYSGQHLRYSNNFIQSEIPESFYCVQGSLATFTLNAYLDSTIGWKGIAFCVSVAVDKHPSLILDDFYSENPYIIEGILENSTNWKMRFKSEDFKFEACGLKRVGLIWIYYMSRGSFSKEMLNGCTSMHVRFSPNNKDLTILNCGHQVVFHQNVDELVETIMLCSRNSTRMMKKAMLLPQSTDPVPTNIQYFGLRGHLKASKDTISGIRTDPLGVHVTRNIQYLADIKPRLQELPEFIILLQIPRNQMVLRRGCLIGFFGGGWWREDSIERHWKIKVASALLAELAMEAGLPKGVLNVHGTNDIVNAICDDDDIRAVSFVVSNTESLVVGGH</sequence>
<dbReference type="GO" id="GO:0016491">
    <property type="term" value="F:oxidoreductase activity"/>
    <property type="evidence" value="ECO:0007669"/>
    <property type="project" value="InterPro"/>
</dbReference>
<dbReference type="InterPro" id="IPR000157">
    <property type="entry name" value="TIR_dom"/>
</dbReference>
<dbReference type="PANTHER" id="PTHR11017">
    <property type="entry name" value="LEUCINE-RICH REPEAT-CONTAINING PROTEIN"/>
    <property type="match status" value="1"/>
</dbReference>
<dbReference type="InterPro" id="IPR055414">
    <property type="entry name" value="LRR_R13L4/SHOC2-like"/>
</dbReference>
<evidence type="ECO:0000256" key="6">
    <source>
        <dbReference type="ARBA" id="ARBA00023027"/>
    </source>
</evidence>
<dbReference type="InterPro" id="IPR032675">
    <property type="entry name" value="LRR_dom_sf"/>
</dbReference>
<proteinExistence type="predicted"/>
<reference evidence="9 10" key="1">
    <citation type="journal article" date="2023" name="G3 (Bethesda)">
        <title>A chromosome-length genome assembly and annotation of blackberry (Rubus argutus, cv. 'Hillquist').</title>
        <authorList>
            <person name="Bruna T."/>
            <person name="Aryal R."/>
            <person name="Dudchenko O."/>
            <person name="Sargent D.J."/>
            <person name="Mead D."/>
            <person name="Buti M."/>
            <person name="Cavallini A."/>
            <person name="Hytonen T."/>
            <person name="Andres J."/>
            <person name="Pham M."/>
            <person name="Weisz D."/>
            <person name="Mascagni F."/>
            <person name="Usai G."/>
            <person name="Natali L."/>
            <person name="Bassil N."/>
            <person name="Fernandez G.E."/>
            <person name="Lomsadze A."/>
            <person name="Armour M."/>
            <person name="Olukolu B."/>
            <person name="Poorten T."/>
            <person name="Britton C."/>
            <person name="Davik J."/>
            <person name="Ashrafi H."/>
            <person name="Aiden E.L."/>
            <person name="Borodovsky M."/>
            <person name="Worthington M."/>
        </authorList>
    </citation>
    <scope>NUCLEOTIDE SEQUENCE [LARGE SCALE GENOMIC DNA]</scope>
    <source>
        <strain evidence="9">PI 553951</strain>
    </source>
</reference>
<dbReference type="Gene3D" id="3.40.50.10140">
    <property type="entry name" value="Toll/interleukin-1 receptor homology (TIR) domain"/>
    <property type="match status" value="1"/>
</dbReference>
<dbReference type="InterPro" id="IPR058192">
    <property type="entry name" value="WHD_ROQ1-like"/>
</dbReference>
<dbReference type="FunFam" id="3.40.50.10140:FF:000007">
    <property type="entry name" value="Disease resistance protein (TIR-NBS-LRR class)"/>
    <property type="match status" value="1"/>
</dbReference>
<dbReference type="Gene3D" id="3.80.10.10">
    <property type="entry name" value="Ribonuclease Inhibitor"/>
    <property type="match status" value="2"/>
</dbReference>
<dbReference type="InterPro" id="IPR035897">
    <property type="entry name" value="Toll_tir_struct_dom_sf"/>
</dbReference>
<keyword evidence="6" id="KW-0520">NAD</keyword>
<dbReference type="Gene3D" id="1.10.8.430">
    <property type="entry name" value="Helical domain of apoptotic protease-activating factors"/>
    <property type="match status" value="1"/>
</dbReference>
<evidence type="ECO:0000256" key="1">
    <source>
        <dbReference type="ARBA" id="ARBA00011982"/>
    </source>
</evidence>
<comment type="catalytic activity">
    <reaction evidence="7">
        <text>NAD(+) + H2O = ADP-D-ribose + nicotinamide + H(+)</text>
        <dbReference type="Rhea" id="RHEA:16301"/>
        <dbReference type="ChEBI" id="CHEBI:15377"/>
        <dbReference type="ChEBI" id="CHEBI:15378"/>
        <dbReference type="ChEBI" id="CHEBI:17154"/>
        <dbReference type="ChEBI" id="CHEBI:57540"/>
        <dbReference type="ChEBI" id="CHEBI:57967"/>
        <dbReference type="EC" id="3.2.2.6"/>
    </reaction>
    <physiologicalReaction direction="left-to-right" evidence="7">
        <dbReference type="Rhea" id="RHEA:16302"/>
    </physiologicalReaction>
</comment>
<dbReference type="GO" id="GO:0006952">
    <property type="term" value="P:defense response"/>
    <property type="evidence" value="ECO:0007669"/>
    <property type="project" value="UniProtKB-KW"/>
</dbReference>
<keyword evidence="2" id="KW-0433">Leucine-rich repeat</keyword>
<evidence type="ECO:0000259" key="8">
    <source>
        <dbReference type="PROSITE" id="PS50104"/>
    </source>
</evidence>
<organism evidence="9 10">
    <name type="scientific">Rubus argutus</name>
    <name type="common">Southern blackberry</name>
    <dbReference type="NCBI Taxonomy" id="59490"/>
    <lineage>
        <taxon>Eukaryota</taxon>
        <taxon>Viridiplantae</taxon>
        <taxon>Streptophyta</taxon>
        <taxon>Embryophyta</taxon>
        <taxon>Tracheophyta</taxon>
        <taxon>Spermatophyta</taxon>
        <taxon>Magnoliopsida</taxon>
        <taxon>eudicotyledons</taxon>
        <taxon>Gunneridae</taxon>
        <taxon>Pentapetalae</taxon>
        <taxon>rosids</taxon>
        <taxon>fabids</taxon>
        <taxon>Rosales</taxon>
        <taxon>Rosaceae</taxon>
        <taxon>Rosoideae</taxon>
        <taxon>Rosoideae incertae sedis</taxon>
        <taxon>Rubus</taxon>
    </lineage>
</organism>
<dbReference type="Gene3D" id="3.40.605.10">
    <property type="entry name" value="Aldehyde Dehydrogenase, Chain A, domain 1"/>
    <property type="match status" value="1"/>
</dbReference>
<dbReference type="InterPro" id="IPR002182">
    <property type="entry name" value="NB-ARC"/>
</dbReference>
<dbReference type="InterPro" id="IPR044974">
    <property type="entry name" value="Disease_R_plants"/>
</dbReference>
<protein>
    <recommendedName>
        <fullName evidence="1">ADP-ribosyl cyclase/cyclic ADP-ribose hydrolase</fullName>
        <ecNumber evidence="1">3.2.2.6</ecNumber>
    </recommendedName>
</protein>
<keyword evidence="10" id="KW-1185">Reference proteome</keyword>
<keyword evidence="4" id="KW-0378">Hydrolase</keyword>
<gene>
    <name evidence="9" type="ORF">M0R45_008220</name>
</gene>
<dbReference type="Pfam" id="PF23598">
    <property type="entry name" value="LRR_14"/>
    <property type="match status" value="1"/>
</dbReference>
<name>A0AAW1Y109_RUBAR</name>
<feature type="domain" description="TIR" evidence="8">
    <location>
        <begin position="23"/>
        <end position="189"/>
    </location>
</feature>
<dbReference type="SUPFAM" id="SSF52058">
    <property type="entry name" value="L domain-like"/>
    <property type="match status" value="1"/>
</dbReference>
<dbReference type="Pfam" id="PF20160">
    <property type="entry name" value="C-JID"/>
    <property type="match status" value="1"/>
</dbReference>
<dbReference type="GO" id="GO:0061809">
    <property type="term" value="F:NAD+ nucleosidase activity, cyclic ADP-ribose generating"/>
    <property type="evidence" value="ECO:0007669"/>
    <property type="project" value="UniProtKB-EC"/>
</dbReference>
<dbReference type="PROSITE" id="PS51450">
    <property type="entry name" value="LRR"/>
    <property type="match status" value="1"/>
</dbReference>
<evidence type="ECO:0000256" key="5">
    <source>
        <dbReference type="ARBA" id="ARBA00022821"/>
    </source>
</evidence>
<dbReference type="SUPFAM" id="SSF52200">
    <property type="entry name" value="Toll/Interleukin receptor TIR domain"/>
    <property type="match status" value="1"/>
</dbReference>
<dbReference type="SMART" id="SM00255">
    <property type="entry name" value="TIR"/>
    <property type="match status" value="1"/>
</dbReference>